<dbReference type="EMBL" id="GGMS01007621">
    <property type="protein sequence ID" value="MBY76824.1"/>
    <property type="molecule type" value="Transcribed_RNA"/>
</dbReference>
<evidence type="ECO:0000256" key="1">
    <source>
        <dbReference type="SAM" id="MobiDB-lite"/>
    </source>
</evidence>
<sequence length="512" mass="58091">MMNSKCTRDSKRELDKKSALSEVKKLNVSIVKPSNYQIDLSPKIPVKNTCQKKEKKCLSTAAGGSLEVPFRTNGAEQLNGKESGAQSTDYETAEYGVSKSIRTNDCSNRENSVTSAYRPSEVNGCMNTVQKVTDKNRRLQLLSSDHDNCQQRCFKSHIMIGKPALEAAHFCGQNHYYDRSEHAQQSQRTGTDRHLSSPSTGILDGRRQQICRNRREGNEGVLRTSAEETELIHAELYRLDRRKAKLVRHLNHRQRADEKVQQSHEQPQERGALKASEQLCMTKGRPNRTLATRCDRDPSRLVAMTDRLRSPYSPALHTDRNAACVRKHDHVERPYFPCPTVGRRELLIGHHQHRRSVTSQTPRSLSDTAEGFNCGCQRVKGRIGDTDNGYDKANEQHRFGQNDKAMTDHVVPMTMADLMPVENCKKRCASVGPTAEGNSRCKQLQVPERPRTMHRACMLRTTTTNDYATVRLPDCKQTSGDRIPLTPIKSLKQFKRQKELCNCDSVKYQEQD</sequence>
<accession>A0A2S2QGH6</accession>
<reference evidence="2" key="1">
    <citation type="submission" date="2018-04" db="EMBL/GenBank/DDBJ databases">
        <title>Transcriptome assembly of Sipha flava.</title>
        <authorList>
            <person name="Scully E.D."/>
            <person name="Geib S.M."/>
            <person name="Palmer N.A."/>
            <person name="Koch K."/>
            <person name="Bradshaw J."/>
            <person name="Heng-Moss T."/>
            <person name="Sarath G."/>
        </authorList>
    </citation>
    <scope>NUCLEOTIDE SEQUENCE</scope>
</reference>
<evidence type="ECO:0000313" key="2">
    <source>
        <dbReference type="EMBL" id="MBY76824.1"/>
    </source>
</evidence>
<gene>
    <name evidence="2" type="ORF">g.1119</name>
</gene>
<organism evidence="2">
    <name type="scientific">Sipha flava</name>
    <name type="common">yellow sugarcane aphid</name>
    <dbReference type="NCBI Taxonomy" id="143950"/>
    <lineage>
        <taxon>Eukaryota</taxon>
        <taxon>Metazoa</taxon>
        <taxon>Ecdysozoa</taxon>
        <taxon>Arthropoda</taxon>
        <taxon>Hexapoda</taxon>
        <taxon>Insecta</taxon>
        <taxon>Pterygota</taxon>
        <taxon>Neoptera</taxon>
        <taxon>Paraneoptera</taxon>
        <taxon>Hemiptera</taxon>
        <taxon>Sternorrhyncha</taxon>
        <taxon>Aphidomorpha</taxon>
        <taxon>Aphidoidea</taxon>
        <taxon>Aphididae</taxon>
        <taxon>Sipha</taxon>
    </lineage>
</organism>
<protein>
    <submittedName>
        <fullName evidence="2">Uncharacterized protein</fullName>
    </submittedName>
</protein>
<feature type="compositionally biased region" description="Basic and acidic residues" evidence="1">
    <location>
        <begin position="254"/>
        <end position="272"/>
    </location>
</feature>
<name>A0A2S2QGH6_9HEMI</name>
<dbReference type="AlphaFoldDB" id="A0A2S2QGH6"/>
<feature type="region of interest" description="Disordered" evidence="1">
    <location>
        <begin position="181"/>
        <end position="221"/>
    </location>
</feature>
<feature type="region of interest" description="Disordered" evidence="1">
    <location>
        <begin position="251"/>
        <end position="276"/>
    </location>
</feature>
<proteinExistence type="predicted"/>